<dbReference type="InterPro" id="IPR032675">
    <property type="entry name" value="LRR_dom_sf"/>
</dbReference>
<accession>A0A0D7BMY3</accession>
<sequence>MTESTASIAQGYQACPAENFSCPYRRISAPKQDVVGAASRALQEFGTLKPTNEPPTPGEEKSILACIESMQLSLNDIHSVLFELETTRNTIDPRIKPYQDAELQLKRSIDEHRVLLSAIRRLSVELLVEIFSHVVEEKLFEPTEQAIHPEALYISHPPSPLLNLALTCRRWNSVVQGTPKLWSHINIDLCCIPDSKCPSKYYCQISRQLRNTTRRGHIPLSISIGTCDAWDSNFDLGPTTFLLPSYAASITHLTLFIPSDALECMNCIGPQLTRLVYATVANTSADLFPNTFEVFSQCTTLRTFNVINFDCFDGVTILSGVKHLSLRHQGITRGNAKYDQFVLDCFTLQDHIRKITPLVDGLETLCIDMSALDIELCDKTLLLMPRLKQLSVTSFSNKAISFLLKLVFLPSLEKLALRLSSVHSSPDNITSQYFQAISDLVQRSGCHLTTLELTLPANGAASHMIPALYQLPELEHLTIRQRSKSEVGRYFGDREFQKEGEVLLPVLQTLILDAAPISTQALPSLADWIEAREESAPLEKVVVISREIRNVDTDRMALRLFMLRMLELDGLEVQVKTSETKED</sequence>
<dbReference type="Gene3D" id="1.20.1280.50">
    <property type="match status" value="1"/>
</dbReference>
<dbReference type="AlphaFoldDB" id="A0A0D7BMY3"/>
<dbReference type="EMBL" id="KN880460">
    <property type="protein sequence ID" value="KIY70951.1"/>
    <property type="molecule type" value="Genomic_DNA"/>
</dbReference>
<name>A0A0D7BMY3_9AGAR</name>
<organism evidence="2 3">
    <name type="scientific">Cylindrobasidium torrendii FP15055 ss-10</name>
    <dbReference type="NCBI Taxonomy" id="1314674"/>
    <lineage>
        <taxon>Eukaryota</taxon>
        <taxon>Fungi</taxon>
        <taxon>Dikarya</taxon>
        <taxon>Basidiomycota</taxon>
        <taxon>Agaricomycotina</taxon>
        <taxon>Agaricomycetes</taxon>
        <taxon>Agaricomycetidae</taxon>
        <taxon>Agaricales</taxon>
        <taxon>Marasmiineae</taxon>
        <taxon>Physalacriaceae</taxon>
        <taxon>Cylindrobasidium</taxon>
    </lineage>
</organism>
<feature type="domain" description="F-box" evidence="1">
    <location>
        <begin position="125"/>
        <end position="187"/>
    </location>
</feature>
<dbReference type="Proteomes" id="UP000054007">
    <property type="component" value="Unassembled WGS sequence"/>
</dbReference>
<dbReference type="SUPFAM" id="SSF52047">
    <property type="entry name" value="RNI-like"/>
    <property type="match status" value="1"/>
</dbReference>
<gene>
    <name evidence="2" type="ORF">CYLTODRAFT_451196</name>
</gene>
<evidence type="ECO:0000313" key="3">
    <source>
        <dbReference type="Proteomes" id="UP000054007"/>
    </source>
</evidence>
<dbReference type="Gene3D" id="3.80.10.10">
    <property type="entry name" value="Ribonuclease Inhibitor"/>
    <property type="match status" value="1"/>
</dbReference>
<dbReference type="InterPro" id="IPR001810">
    <property type="entry name" value="F-box_dom"/>
</dbReference>
<reference evidence="2 3" key="1">
    <citation type="journal article" date="2015" name="Fungal Genet. Biol.">
        <title>Evolution of novel wood decay mechanisms in Agaricales revealed by the genome sequences of Fistulina hepatica and Cylindrobasidium torrendii.</title>
        <authorList>
            <person name="Floudas D."/>
            <person name="Held B.W."/>
            <person name="Riley R."/>
            <person name="Nagy L.G."/>
            <person name="Koehler G."/>
            <person name="Ransdell A.S."/>
            <person name="Younus H."/>
            <person name="Chow J."/>
            <person name="Chiniquy J."/>
            <person name="Lipzen A."/>
            <person name="Tritt A."/>
            <person name="Sun H."/>
            <person name="Haridas S."/>
            <person name="LaButti K."/>
            <person name="Ohm R.A."/>
            <person name="Kues U."/>
            <person name="Blanchette R.A."/>
            <person name="Grigoriev I.V."/>
            <person name="Minto R.E."/>
            <person name="Hibbett D.S."/>
        </authorList>
    </citation>
    <scope>NUCLEOTIDE SEQUENCE [LARGE SCALE GENOMIC DNA]</scope>
    <source>
        <strain evidence="2 3">FP15055 ss-10</strain>
    </source>
</reference>
<dbReference type="OrthoDB" id="3221235at2759"/>
<proteinExistence type="predicted"/>
<protein>
    <recommendedName>
        <fullName evidence="1">F-box domain-containing protein</fullName>
    </recommendedName>
</protein>
<evidence type="ECO:0000259" key="1">
    <source>
        <dbReference type="Pfam" id="PF12937"/>
    </source>
</evidence>
<dbReference type="STRING" id="1314674.A0A0D7BMY3"/>
<dbReference type="Pfam" id="PF12937">
    <property type="entry name" value="F-box-like"/>
    <property type="match status" value="1"/>
</dbReference>
<keyword evidence="3" id="KW-1185">Reference proteome</keyword>
<evidence type="ECO:0000313" key="2">
    <source>
        <dbReference type="EMBL" id="KIY70951.1"/>
    </source>
</evidence>